<organism evidence="1 2">
    <name type="scientific">Halalkalibacter okhensis</name>
    <dbReference type="NCBI Taxonomy" id="333138"/>
    <lineage>
        <taxon>Bacteria</taxon>
        <taxon>Bacillati</taxon>
        <taxon>Bacillota</taxon>
        <taxon>Bacilli</taxon>
        <taxon>Bacillales</taxon>
        <taxon>Bacillaceae</taxon>
        <taxon>Halalkalibacter</taxon>
    </lineage>
</organism>
<dbReference type="InterPro" id="IPR014199">
    <property type="entry name" value="Spore_YtxC"/>
</dbReference>
<evidence type="ECO:0000313" key="1">
    <source>
        <dbReference type="EMBL" id="KHF41031.1"/>
    </source>
</evidence>
<evidence type="ECO:0008006" key="3">
    <source>
        <dbReference type="Google" id="ProtNLM"/>
    </source>
</evidence>
<sequence length="286" mass="34590">MIAIHFEESYDCKQLYHQLTAYIQKYAEYGLGGAVRAEGEDTIILNYEHKHIDFYDSFHPLLASVLTDYVISTKEDEWLLDIIETMFYFQDEEEQEQILTIARSILEGDRNDLPQMKSFFNRREFIYQAFSNHLEEDTTFYYEPFLTFRLRDYGEVLIDCVEMAIDEYMLEQEYQNMIEDFRQFVQFKRPKLEMVYIVHDETFTFYDEHFRRMTREELLFHLQDDLVFEQEVDIEDMVISPLVSMVPRLVHVFSDDPDHGVILSIQAIFQERMKLYPLKAYDKEWS</sequence>
<protein>
    <recommendedName>
        <fullName evidence="3">Sporulation protein</fullName>
    </recommendedName>
</protein>
<dbReference type="EMBL" id="JRJU01000005">
    <property type="protein sequence ID" value="KHF41031.1"/>
    <property type="molecule type" value="Genomic_DNA"/>
</dbReference>
<keyword evidence="2" id="KW-1185">Reference proteome</keyword>
<dbReference type="PIRSF" id="PIRSF012563">
    <property type="entry name" value="YtxC"/>
    <property type="match status" value="1"/>
</dbReference>
<dbReference type="OrthoDB" id="2986513at2"/>
<reference evidence="1 2" key="1">
    <citation type="submission" date="2014-09" db="EMBL/GenBank/DDBJ databases">
        <title>Genome sequencing and annotation of Bacillus Okhensis strain Kh10-101T.</title>
        <authorList>
            <person name="Prakash J.S."/>
        </authorList>
    </citation>
    <scope>NUCLEOTIDE SEQUENCE [LARGE SCALE GENOMIC DNA]</scope>
    <source>
        <strain evidence="2">Kh10-101T</strain>
    </source>
</reference>
<dbReference type="STRING" id="333138.LQ50_06495"/>
<evidence type="ECO:0000313" key="2">
    <source>
        <dbReference type="Proteomes" id="UP000030832"/>
    </source>
</evidence>
<proteinExistence type="predicted"/>
<dbReference type="AlphaFoldDB" id="A0A0B0IMX5"/>
<dbReference type="RefSeq" id="WP_034627124.1">
    <property type="nucleotide sequence ID" value="NZ_JRJU01000005.1"/>
</dbReference>
<dbReference type="NCBIfam" id="TIGR02834">
    <property type="entry name" value="spo_ytxC"/>
    <property type="match status" value="1"/>
</dbReference>
<comment type="caution">
    <text evidence="1">The sequence shown here is derived from an EMBL/GenBank/DDBJ whole genome shotgun (WGS) entry which is preliminary data.</text>
</comment>
<name>A0A0B0IMX5_9BACI</name>
<dbReference type="Proteomes" id="UP000030832">
    <property type="component" value="Unassembled WGS sequence"/>
</dbReference>
<dbReference type="eggNOG" id="ENOG5031S9P">
    <property type="taxonomic scope" value="Bacteria"/>
</dbReference>
<dbReference type="Pfam" id="PF08812">
    <property type="entry name" value="YtxC"/>
    <property type="match status" value="1"/>
</dbReference>
<gene>
    <name evidence="1" type="ORF">LQ50_06495</name>
</gene>
<accession>A0A0B0IMX5</accession>